<feature type="domain" description="Ig-like" evidence="5">
    <location>
        <begin position="216"/>
        <end position="294"/>
    </location>
</feature>
<dbReference type="PANTHER" id="PTHR44337:SF20">
    <property type="entry name" value="CARCINOEMBRYONIC ANTIGEN-RELATED CELL ADHESION MOLECULE 5-RELATED"/>
    <property type="match status" value="1"/>
</dbReference>
<keyword evidence="1" id="KW-0732">Signal</keyword>
<organism evidence="6 7">
    <name type="scientific">Mytilus edulis</name>
    <name type="common">Blue mussel</name>
    <dbReference type="NCBI Taxonomy" id="6550"/>
    <lineage>
        <taxon>Eukaryota</taxon>
        <taxon>Metazoa</taxon>
        <taxon>Spiralia</taxon>
        <taxon>Lophotrochozoa</taxon>
        <taxon>Mollusca</taxon>
        <taxon>Bivalvia</taxon>
        <taxon>Autobranchia</taxon>
        <taxon>Pteriomorphia</taxon>
        <taxon>Mytilida</taxon>
        <taxon>Mytiloidea</taxon>
        <taxon>Mytilidae</taxon>
        <taxon>Mytilinae</taxon>
        <taxon>Mytilus</taxon>
    </lineage>
</organism>
<dbReference type="PROSITE" id="PS50835">
    <property type="entry name" value="IG_LIKE"/>
    <property type="match status" value="3"/>
</dbReference>
<protein>
    <recommendedName>
        <fullName evidence="5">Ig-like domain-containing protein</fullName>
    </recommendedName>
</protein>
<comment type="caution">
    <text evidence="6">The sequence shown here is derived from an EMBL/GenBank/DDBJ whole genome shotgun (WGS) entry which is preliminary data.</text>
</comment>
<dbReference type="CDD" id="cd00096">
    <property type="entry name" value="Ig"/>
    <property type="match status" value="3"/>
</dbReference>
<gene>
    <name evidence="6" type="ORF">MEDL_28758</name>
</gene>
<accession>A0A8S3S736</accession>
<dbReference type="InterPro" id="IPR036179">
    <property type="entry name" value="Ig-like_dom_sf"/>
</dbReference>
<dbReference type="OrthoDB" id="6150053at2759"/>
<reference evidence="6" key="1">
    <citation type="submission" date="2021-03" db="EMBL/GenBank/DDBJ databases">
        <authorList>
            <person name="Bekaert M."/>
        </authorList>
    </citation>
    <scope>NUCLEOTIDE SEQUENCE</scope>
</reference>
<evidence type="ECO:0000259" key="5">
    <source>
        <dbReference type="PROSITE" id="PS50835"/>
    </source>
</evidence>
<evidence type="ECO:0000313" key="7">
    <source>
        <dbReference type="Proteomes" id="UP000683360"/>
    </source>
</evidence>
<evidence type="ECO:0000313" key="6">
    <source>
        <dbReference type="EMBL" id="CAG2214958.1"/>
    </source>
</evidence>
<dbReference type="InterPro" id="IPR003599">
    <property type="entry name" value="Ig_sub"/>
</dbReference>
<evidence type="ECO:0000256" key="3">
    <source>
        <dbReference type="ARBA" id="ARBA00023180"/>
    </source>
</evidence>
<dbReference type="InterPro" id="IPR013783">
    <property type="entry name" value="Ig-like_fold"/>
</dbReference>
<dbReference type="SUPFAM" id="SSF48726">
    <property type="entry name" value="Immunoglobulin"/>
    <property type="match status" value="3"/>
</dbReference>
<name>A0A8S3S736_MYTED</name>
<keyword evidence="7" id="KW-1185">Reference proteome</keyword>
<feature type="domain" description="Ig-like" evidence="5">
    <location>
        <begin position="11"/>
        <end position="93"/>
    </location>
</feature>
<keyword evidence="3" id="KW-0325">Glycoprotein</keyword>
<evidence type="ECO:0000256" key="1">
    <source>
        <dbReference type="ARBA" id="ARBA00022729"/>
    </source>
</evidence>
<keyword evidence="4" id="KW-0393">Immunoglobulin domain</keyword>
<dbReference type="SMART" id="SM00408">
    <property type="entry name" value="IGc2"/>
    <property type="match status" value="3"/>
</dbReference>
<keyword evidence="2" id="KW-1015">Disulfide bond</keyword>
<dbReference type="InterPro" id="IPR052598">
    <property type="entry name" value="IgSF_CEA-related"/>
</dbReference>
<dbReference type="SMART" id="SM00409">
    <property type="entry name" value="IG"/>
    <property type="match status" value="3"/>
</dbReference>
<dbReference type="Pfam" id="PF13927">
    <property type="entry name" value="Ig_3"/>
    <property type="match status" value="3"/>
</dbReference>
<dbReference type="Proteomes" id="UP000683360">
    <property type="component" value="Unassembled WGS sequence"/>
</dbReference>
<dbReference type="InterPro" id="IPR003598">
    <property type="entry name" value="Ig_sub2"/>
</dbReference>
<evidence type="ECO:0000256" key="2">
    <source>
        <dbReference type="ARBA" id="ARBA00023157"/>
    </source>
</evidence>
<dbReference type="Gene3D" id="2.60.40.10">
    <property type="entry name" value="Immunoglobulins"/>
    <property type="match status" value="3"/>
</dbReference>
<proteinExistence type="predicted"/>
<dbReference type="AlphaFoldDB" id="A0A8S3S736"/>
<dbReference type="PANTHER" id="PTHR44337">
    <property type="entry name" value="CARCINOEMBRYONIC ANTIGEN-RELATED CELL ADHESION MOLECULE 8"/>
    <property type="match status" value="1"/>
</dbReference>
<dbReference type="EMBL" id="CAJPWZ010001429">
    <property type="protein sequence ID" value="CAG2214958.1"/>
    <property type="molecule type" value="Genomic_DNA"/>
</dbReference>
<dbReference type="InterPro" id="IPR007110">
    <property type="entry name" value="Ig-like_dom"/>
</dbReference>
<feature type="domain" description="Ig-like" evidence="5">
    <location>
        <begin position="112"/>
        <end position="204"/>
    </location>
</feature>
<sequence>MTTKLKVISGPPIVNIGSIFYTTVFSNPVTLECMVIADPPVRYVFWQKNSEGYITSITHGTVGTQGISPTSPSLIIMFPTKSDQGEYTCVAVNDFGKRGSLPTLLKVLGGLPVVSIGNPFHTAKFGESYTMNCQVNANPNHTEIYWQHNSNGLIRIIKADTRGVRGVSLDDPKLTIDSVTTSDVGNYTCFAENIVGTGNSRSVSLKVVGSYTVKHGSGVTLSCTVMSIPQCTAVYWIKVTERGDIVLNHGTTGTIGMTVQNPSLSLKPATITDSGVYICLASNIIGTGLSRPISLIGNAIY</sequence>
<evidence type="ECO:0000256" key="4">
    <source>
        <dbReference type="ARBA" id="ARBA00023319"/>
    </source>
</evidence>